<name>A0ABQ6ND57_9STRA</name>
<dbReference type="SUPFAM" id="SSF56796">
    <property type="entry name" value="Dehydroquinate synthase-like"/>
    <property type="match status" value="1"/>
</dbReference>
<dbReference type="PANTHER" id="PTHR43622:SF3">
    <property type="entry name" value="2-EPI-5-EPI-VALIOLONE SYNTHASE"/>
    <property type="match status" value="1"/>
</dbReference>
<dbReference type="Pfam" id="PF24621">
    <property type="entry name" value="DHQS_C"/>
    <property type="match status" value="1"/>
</dbReference>
<feature type="domain" description="3-dehydroquinate synthase C-terminal" evidence="4">
    <location>
        <begin position="60"/>
        <end position="187"/>
    </location>
</feature>
<evidence type="ECO:0000259" key="3">
    <source>
        <dbReference type="Pfam" id="PF01761"/>
    </source>
</evidence>
<gene>
    <name evidence="5" type="ORF">TeGR_g8707</name>
</gene>
<protein>
    <submittedName>
        <fullName evidence="5">Uncharacterized protein</fullName>
    </submittedName>
</protein>
<feature type="domain" description="3-dehydroquinate synthase N-terminal" evidence="3">
    <location>
        <begin position="1"/>
        <end position="58"/>
    </location>
</feature>
<comment type="cofactor">
    <cofactor evidence="1">
        <name>NAD(+)</name>
        <dbReference type="ChEBI" id="CHEBI:57540"/>
    </cofactor>
</comment>
<evidence type="ECO:0000256" key="2">
    <source>
        <dbReference type="ARBA" id="ARBA00023027"/>
    </source>
</evidence>
<dbReference type="InterPro" id="IPR030960">
    <property type="entry name" value="DHQS/DOIS_N"/>
</dbReference>
<dbReference type="Proteomes" id="UP001165060">
    <property type="component" value="Unassembled WGS sequence"/>
</dbReference>
<feature type="non-terminal residue" evidence="5">
    <location>
        <position position="1"/>
    </location>
</feature>
<dbReference type="PANTHER" id="PTHR43622">
    <property type="entry name" value="3-DEHYDROQUINATE SYNTHASE"/>
    <property type="match status" value="1"/>
</dbReference>
<dbReference type="Pfam" id="PF01761">
    <property type="entry name" value="DHQ_synthase"/>
    <property type="match status" value="1"/>
</dbReference>
<reference evidence="5 6" key="1">
    <citation type="journal article" date="2023" name="Commun. Biol.">
        <title>Genome analysis of Parmales, the sister group of diatoms, reveals the evolutionary specialization of diatoms from phago-mixotrophs to photoautotrophs.</title>
        <authorList>
            <person name="Ban H."/>
            <person name="Sato S."/>
            <person name="Yoshikawa S."/>
            <person name="Yamada K."/>
            <person name="Nakamura Y."/>
            <person name="Ichinomiya M."/>
            <person name="Sato N."/>
            <person name="Blanc-Mathieu R."/>
            <person name="Endo H."/>
            <person name="Kuwata A."/>
            <person name="Ogata H."/>
        </authorList>
    </citation>
    <scope>NUCLEOTIDE SEQUENCE [LARGE SCALE GENOMIC DNA]</scope>
</reference>
<dbReference type="InterPro" id="IPR050071">
    <property type="entry name" value="Dehydroquinate_synthase"/>
</dbReference>
<dbReference type="Gene3D" id="3.40.50.1970">
    <property type="match status" value="1"/>
</dbReference>
<keyword evidence="6" id="KW-1185">Reference proteome</keyword>
<evidence type="ECO:0000313" key="5">
    <source>
        <dbReference type="EMBL" id="GMI56758.1"/>
    </source>
</evidence>
<evidence type="ECO:0000259" key="4">
    <source>
        <dbReference type="Pfam" id="PF24621"/>
    </source>
</evidence>
<comment type="caution">
    <text evidence="5">The sequence shown here is derived from an EMBL/GenBank/DDBJ whole genome shotgun (WGS) entry which is preliminary data.</text>
</comment>
<dbReference type="Gene3D" id="1.20.1090.10">
    <property type="entry name" value="Dehydroquinate synthase-like - alpha domain"/>
    <property type="match status" value="1"/>
</dbReference>
<keyword evidence="2" id="KW-0520">NAD</keyword>
<evidence type="ECO:0000313" key="6">
    <source>
        <dbReference type="Proteomes" id="UP001165060"/>
    </source>
</evidence>
<proteinExistence type="predicted"/>
<evidence type="ECO:0000256" key="1">
    <source>
        <dbReference type="ARBA" id="ARBA00001911"/>
    </source>
</evidence>
<organism evidence="5 6">
    <name type="scientific">Tetraparma gracilis</name>
    <dbReference type="NCBI Taxonomy" id="2962635"/>
    <lineage>
        <taxon>Eukaryota</taxon>
        <taxon>Sar</taxon>
        <taxon>Stramenopiles</taxon>
        <taxon>Ochrophyta</taxon>
        <taxon>Bolidophyceae</taxon>
        <taxon>Parmales</taxon>
        <taxon>Triparmaceae</taxon>
        <taxon>Tetraparma</taxon>
    </lineage>
</organism>
<dbReference type="InterPro" id="IPR056179">
    <property type="entry name" value="DHQS_C"/>
</dbReference>
<accession>A0ABQ6ND57</accession>
<sequence length="277" mass="29588">VPTTLMAIVDASVGIKTGVDWCCPPSPALKNRVGSFYAPRSVLVSGEFVRSQDQRNVANGLGEVMKLGLVRSRKLFDLLLSPPAPLTAASIPPGLISGAIEVMLGELGPNLLEEELGRAVDFGHTFSKVLEMLPGADVMHGEAVNIDGFFCNVLSLHRGYITGATLALIVSCYESVGLPFWSPAIGAMFTEGVCEASLQDALEHRDGMQRVPLVKGEIGSCAIVSDITMDECRAALRWANDRFGAQAQRPAESEVEGGEPEAVEAFENPGFWYHAGQ</sequence>
<dbReference type="EMBL" id="BRYB01006404">
    <property type="protein sequence ID" value="GMI56758.1"/>
    <property type="molecule type" value="Genomic_DNA"/>
</dbReference>